<gene>
    <name evidence="2" type="ORF">K1Y72_13860</name>
</gene>
<evidence type="ECO:0000313" key="2">
    <source>
        <dbReference type="EMBL" id="MBW8483467.1"/>
    </source>
</evidence>
<dbReference type="EMBL" id="JAIBOA010000008">
    <property type="protein sequence ID" value="MBW8483467.1"/>
    <property type="molecule type" value="Genomic_DNA"/>
</dbReference>
<dbReference type="Gene3D" id="1.10.10.10">
    <property type="entry name" value="Winged helix-like DNA-binding domain superfamily/Winged helix DNA-binding domain"/>
    <property type="match status" value="1"/>
</dbReference>
<dbReference type="PROSITE" id="PS50995">
    <property type="entry name" value="HTH_MARR_2"/>
    <property type="match status" value="1"/>
</dbReference>
<dbReference type="PANTHER" id="PTHR33164">
    <property type="entry name" value="TRANSCRIPTIONAL REGULATOR, MARR FAMILY"/>
    <property type="match status" value="1"/>
</dbReference>
<dbReference type="Proteomes" id="UP000774570">
    <property type="component" value="Unassembled WGS sequence"/>
</dbReference>
<proteinExistence type="predicted"/>
<dbReference type="InterPro" id="IPR036388">
    <property type="entry name" value="WH-like_DNA-bd_sf"/>
</dbReference>
<dbReference type="RefSeq" id="WP_220166708.1">
    <property type="nucleotide sequence ID" value="NZ_JAIBOA010000008.1"/>
</dbReference>
<dbReference type="SUPFAM" id="SSF46785">
    <property type="entry name" value="Winged helix' DNA-binding domain"/>
    <property type="match status" value="1"/>
</dbReference>
<dbReference type="PANTHER" id="PTHR33164:SF103">
    <property type="entry name" value="REGULATORY PROTEIN MARR"/>
    <property type="match status" value="1"/>
</dbReference>
<evidence type="ECO:0000259" key="1">
    <source>
        <dbReference type="PROSITE" id="PS50995"/>
    </source>
</evidence>
<organism evidence="2 3">
    <name type="scientific">Actinomadura parmotrematis</name>
    <dbReference type="NCBI Taxonomy" id="2864039"/>
    <lineage>
        <taxon>Bacteria</taxon>
        <taxon>Bacillati</taxon>
        <taxon>Actinomycetota</taxon>
        <taxon>Actinomycetes</taxon>
        <taxon>Streptosporangiales</taxon>
        <taxon>Thermomonosporaceae</taxon>
        <taxon>Actinomadura</taxon>
    </lineage>
</organism>
<dbReference type="SMART" id="SM00347">
    <property type="entry name" value="HTH_MARR"/>
    <property type="match status" value="1"/>
</dbReference>
<accession>A0ABS7FSS8</accession>
<dbReference type="InterPro" id="IPR039422">
    <property type="entry name" value="MarR/SlyA-like"/>
</dbReference>
<name>A0ABS7FSS8_9ACTN</name>
<reference evidence="2 3" key="1">
    <citation type="submission" date="2021-07" db="EMBL/GenBank/DDBJ databases">
        <title>Actinomadura sp. PM05-2 isolated from lichen.</title>
        <authorList>
            <person name="Somphong A."/>
            <person name="Phongsopitanun W."/>
            <person name="Tanasupawat S."/>
            <person name="Peongsungnone V."/>
        </authorList>
    </citation>
    <scope>NUCLEOTIDE SEQUENCE [LARGE SCALE GENOMIC DNA]</scope>
    <source>
        <strain evidence="2 3">PM05-2</strain>
    </source>
</reference>
<sequence>MTASRPSAQDIDATAAALVPLLPALNRAMERHVRETLPYPPLPEGQLALLRLVAEQPGVTVREAASALLVKPNNASALVSQLVGHGLLERRADGGDRRVAHLLPTPLMLERLAEVEGLKRAFLAQALRALSDGEQAALGSATGALAALAASLPALRG</sequence>
<dbReference type="InterPro" id="IPR000835">
    <property type="entry name" value="HTH_MarR-typ"/>
</dbReference>
<dbReference type="Pfam" id="PF12802">
    <property type="entry name" value="MarR_2"/>
    <property type="match status" value="1"/>
</dbReference>
<dbReference type="InterPro" id="IPR036390">
    <property type="entry name" value="WH_DNA-bd_sf"/>
</dbReference>
<feature type="domain" description="HTH marR-type" evidence="1">
    <location>
        <begin position="15"/>
        <end position="147"/>
    </location>
</feature>
<comment type="caution">
    <text evidence="2">The sequence shown here is derived from an EMBL/GenBank/DDBJ whole genome shotgun (WGS) entry which is preliminary data.</text>
</comment>
<protein>
    <submittedName>
        <fullName evidence="2">MarR family transcriptional regulator</fullName>
    </submittedName>
</protein>
<keyword evidence="3" id="KW-1185">Reference proteome</keyword>
<evidence type="ECO:0000313" key="3">
    <source>
        <dbReference type="Proteomes" id="UP000774570"/>
    </source>
</evidence>